<evidence type="ECO:0000256" key="7">
    <source>
        <dbReference type="ARBA" id="ARBA00023242"/>
    </source>
</evidence>
<comment type="cofactor">
    <cofactor evidence="1">
        <name>a divalent metal cation</name>
        <dbReference type="ChEBI" id="CHEBI:60240"/>
    </cofactor>
</comment>
<dbReference type="InterPro" id="IPR027806">
    <property type="entry name" value="HARBI1_dom"/>
</dbReference>
<keyword evidence="6" id="KW-0378">Hydrolase</keyword>
<dbReference type="GO" id="GO:0046872">
    <property type="term" value="F:metal ion binding"/>
    <property type="evidence" value="ECO:0007669"/>
    <property type="project" value="UniProtKB-KW"/>
</dbReference>
<sequence length="441" mass="49540">MDASEFAVSAGRAVLDMMEREWQPLSAGELEQRLDQAVEEILEADLITELKTQPPAPAPTAVYVHLLQSQPTVGPQLLQTAATVAASFPQKEETTETLGQMETVDSAAVEYIKDLLQSSKSKARLAGRARLSLSHTILLSLTLLSERVSYRSVSRRFLLEKGNIHRIFFSFCDHINMLEERQIRWPVGEEADNILFPLFSSEKRPEDAEQRAPLVLGVLGHTQIPIRLSLGKHDVETTVPEVKRMKKEEAHLDSWLNLELLCDSSGRFLHCRISKGSDTDRGSSLRDKLKQHPELMPPGSCILAKPGYPLSAHILTPYITSHGLSEELFNKTLDEHFHILDQAVANLRARFQRLRYLDIGNYDRARAVVLTACVLHNVFLDMGQVVEAEVEKEDITQIGDGEMDNEGICRRDVLSDLLFKSFESGSTRCDDGSIRERVFTI</sequence>
<dbReference type="PANTHER" id="PTHR22930:SF255">
    <property type="entry name" value="ELONGIN B"/>
    <property type="match status" value="1"/>
</dbReference>
<evidence type="ECO:0000259" key="8">
    <source>
        <dbReference type="Pfam" id="PF13359"/>
    </source>
</evidence>
<evidence type="ECO:0000313" key="9">
    <source>
        <dbReference type="EMBL" id="KAG7495803.1"/>
    </source>
</evidence>
<dbReference type="Proteomes" id="UP000693946">
    <property type="component" value="Linkage Group LG3"/>
</dbReference>
<evidence type="ECO:0000256" key="5">
    <source>
        <dbReference type="ARBA" id="ARBA00022723"/>
    </source>
</evidence>
<organism evidence="9 10">
    <name type="scientific">Solea senegalensis</name>
    <name type="common">Senegalese sole</name>
    <dbReference type="NCBI Taxonomy" id="28829"/>
    <lineage>
        <taxon>Eukaryota</taxon>
        <taxon>Metazoa</taxon>
        <taxon>Chordata</taxon>
        <taxon>Craniata</taxon>
        <taxon>Vertebrata</taxon>
        <taxon>Euteleostomi</taxon>
        <taxon>Actinopterygii</taxon>
        <taxon>Neopterygii</taxon>
        <taxon>Teleostei</taxon>
        <taxon>Neoteleostei</taxon>
        <taxon>Acanthomorphata</taxon>
        <taxon>Carangaria</taxon>
        <taxon>Pleuronectiformes</taxon>
        <taxon>Pleuronectoidei</taxon>
        <taxon>Soleidae</taxon>
        <taxon>Solea</taxon>
    </lineage>
</organism>
<dbReference type="GO" id="GO:0016787">
    <property type="term" value="F:hydrolase activity"/>
    <property type="evidence" value="ECO:0007669"/>
    <property type="project" value="UniProtKB-KW"/>
</dbReference>
<evidence type="ECO:0000256" key="6">
    <source>
        <dbReference type="ARBA" id="ARBA00022801"/>
    </source>
</evidence>
<name>A0AAV6QRP3_SOLSE</name>
<dbReference type="AlphaFoldDB" id="A0AAV6QRP3"/>
<dbReference type="GO" id="GO:0004518">
    <property type="term" value="F:nuclease activity"/>
    <property type="evidence" value="ECO:0007669"/>
    <property type="project" value="UniProtKB-KW"/>
</dbReference>
<dbReference type="EMBL" id="JAGKHQ010000015">
    <property type="protein sequence ID" value="KAG7495803.1"/>
    <property type="molecule type" value="Genomic_DNA"/>
</dbReference>
<evidence type="ECO:0000256" key="2">
    <source>
        <dbReference type="ARBA" id="ARBA00004123"/>
    </source>
</evidence>
<dbReference type="InterPro" id="IPR045249">
    <property type="entry name" value="HARBI1-like"/>
</dbReference>
<comment type="caution">
    <text evidence="9">The sequence shown here is derived from an EMBL/GenBank/DDBJ whole genome shotgun (WGS) entry which is preliminary data.</text>
</comment>
<reference evidence="9 10" key="1">
    <citation type="journal article" date="2021" name="Sci. Rep.">
        <title>Chromosome anchoring in Senegalese sole (Solea senegalensis) reveals sex-associated markers and genome rearrangements in flatfish.</title>
        <authorList>
            <person name="Guerrero-Cozar I."/>
            <person name="Gomez-Garrido J."/>
            <person name="Berbel C."/>
            <person name="Martinez-Blanch J.F."/>
            <person name="Alioto T."/>
            <person name="Claros M.G."/>
            <person name="Gagnaire P.A."/>
            <person name="Manchado M."/>
        </authorList>
    </citation>
    <scope>NUCLEOTIDE SEQUENCE [LARGE SCALE GENOMIC DNA]</scope>
    <source>
        <strain evidence="9">Sse05_10M</strain>
    </source>
</reference>
<dbReference type="Pfam" id="PF13359">
    <property type="entry name" value="DDE_Tnp_4"/>
    <property type="match status" value="1"/>
</dbReference>
<evidence type="ECO:0000256" key="1">
    <source>
        <dbReference type="ARBA" id="ARBA00001968"/>
    </source>
</evidence>
<evidence type="ECO:0000256" key="4">
    <source>
        <dbReference type="ARBA" id="ARBA00022722"/>
    </source>
</evidence>
<proteinExistence type="inferred from homology"/>
<keyword evidence="7" id="KW-0539">Nucleus</keyword>
<evidence type="ECO:0000256" key="3">
    <source>
        <dbReference type="ARBA" id="ARBA00006958"/>
    </source>
</evidence>
<accession>A0AAV6QRP3</accession>
<keyword evidence="10" id="KW-1185">Reference proteome</keyword>
<protein>
    <recommendedName>
        <fullName evidence="8">DDE Tnp4 domain-containing protein</fullName>
    </recommendedName>
</protein>
<keyword evidence="5" id="KW-0479">Metal-binding</keyword>
<keyword evidence="4" id="KW-0540">Nuclease</keyword>
<gene>
    <name evidence="9" type="ORF">JOB18_005728</name>
</gene>
<feature type="domain" description="DDE Tnp4" evidence="8">
    <location>
        <begin position="256"/>
        <end position="377"/>
    </location>
</feature>
<dbReference type="PANTHER" id="PTHR22930">
    <property type="match status" value="1"/>
</dbReference>
<dbReference type="GO" id="GO:0005634">
    <property type="term" value="C:nucleus"/>
    <property type="evidence" value="ECO:0007669"/>
    <property type="project" value="UniProtKB-SubCell"/>
</dbReference>
<comment type="subcellular location">
    <subcellularLocation>
        <location evidence="2">Nucleus</location>
    </subcellularLocation>
</comment>
<comment type="similarity">
    <text evidence="3">Belongs to the HARBI1 family.</text>
</comment>
<evidence type="ECO:0000313" key="10">
    <source>
        <dbReference type="Proteomes" id="UP000693946"/>
    </source>
</evidence>